<protein>
    <submittedName>
        <fullName evidence="1">Uncharacterized protein</fullName>
    </submittedName>
</protein>
<organism evidence="1">
    <name type="scientific">Klebsiella phage FKP3</name>
    <dbReference type="NCBI Taxonomy" id="3231233"/>
    <lineage>
        <taxon>Viruses</taxon>
        <taxon>Duplodnaviria</taxon>
        <taxon>Heunggongvirae</taxon>
        <taxon>Uroviricota</taxon>
        <taxon>Caudoviricetes</taxon>
        <taxon>Stephanstirmvirinae</taxon>
        <taxon>Justusliebigvirus</taxon>
    </lineage>
</organism>
<evidence type="ECO:0000313" key="1">
    <source>
        <dbReference type="EMBL" id="XCI77924.1"/>
    </source>
</evidence>
<sequence length="34" mass="3823">MLARIILILILISAQHPTPQRGIFPPTIVILFII</sequence>
<name>A0AAU8HZ36_9CAUD</name>
<dbReference type="EMBL" id="PP895363">
    <property type="protein sequence ID" value="XCI77924.1"/>
    <property type="molecule type" value="Genomic_DNA"/>
</dbReference>
<proteinExistence type="predicted"/>
<accession>A0AAU8HZ36</accession>
<reference evidence="1" key="1">
    <citation type="submission" date="2024-06" db="EMBL/GenBank/DDBJ databases">
        <title>High activity and specificity of bacteriophage cocktails against carbapenem-resistant Klebsiella pneumoniae belonging to high-risk clones CG258 and ST307.</title>
        <authorList>
            <person name="Jimenez Quiceno J."/>
            <person name="Salazar Ospina L."/>
            <person name="Tellez Carrasquilla S."/>
        </authorList>
    </citation>
    <scope>NUCLEOTIDE SEQUENCE</scope>
</reference>